<feature type="signal peptide" evidence="1">
    <location>
        <begin position="1"/>
        <end position="19"/>
    </location>
</feature>
<protein>
    <submittedName>
        <fullName evidence="2">Uncharacterized protein</fullName>
    </submittedName>
</protein>
<accession>A0A2P2PZG4</accession>
<dbReference type="EMBL" id="GGEC01079648">
    <property type="protein sequence ID" value="MBX60132.1"/>
    <property type="molecule type" value="Transcribed_RNA"/>
</dbReference>
<feature type="chain" id="PRO_5015149182" evidence="1">
    <location>
        <begin position="20"/>
        <end position="70"/>
    </location>
</feature>
<keyword evidence="1" id="KW-0732">Signal</keyword>
<name>A0A2P2PZG4_RHIMU</name>
<organism evidence="2">
    <name type="scientific">Rhizophora mucronata</name>
    <name type="common">Asiatic mangrove</name>
    <dbReference type="NCBI Taxonomy" id="61149"/>
    <lineage>
        <taxon>Eukaryota</taxon>
        <taxon>Viridiplantae</taxon>
        <taxon>Streptophyta</taxon>
        <taxon>Embryophyta</taxon>
        <taxon>Tracheophyta</taxon>
        <taxon>Spermatophyta</taxon>
        <taxon>Magnoliopsida</taxon>
        <taxon>eudicotyledons</taxon>
        <taxon>Gunneridae</taxon>
        <taxon>Pentapetalae</taxon>
        <taxon>rosids</taxon>
        <taxon>fabids</taxon>
        <taxon>Malpighiales</taxon>
        <taxon>Rhizophoraceae</taxon>
        <taxon>Rhizophora</taxon>
    </lineage>
</organism>
<reference evidence="2" key="1">
    <citation type="submission" date="2018-02" db="EMBL/GenBank/DDBJ databases">
        <title>Rhizophora mucronata_Transcriptome.</title>
        <authorList>
            <person name="Meera S.P."/>
            <person name="Sreeshan A."/>
            <person name="Augustine A."/>
        </authorList>
    </citation>
    <scope>NUCLEOTIDE SEQUENCE</scope>
    <source>
        <tissue evidence="2">Leaf</tissue>
    </source>
</reference>
<evidence type="ECO:0000313" key="2">
    <source>
        <dbReference type="EMBL" id="MBX60132.1"/>
    </source>
</evidence>
<proteinExistence type="predicted"/>
<dbReference type="AlphaFoldDB" id="A0A2P2PZG4"/>
<evidence type="ECO:0000256" key="1">
    <source>
        <dbReference type="SAM" id="SignalP"/>
    </source>
</evidence>
<sequence>MGCSFLNIVKLTFLNLCDSFCVTINCVGQLMNLVVNRSFRCTSMNMFLDGLLLGRSCNMVAELGMFCKEN</sequence>